<reference evidence="3 4" key="1">
    <citation type="submission" date="2017-05" db="EMBL/GenBank/DDBJ databases">
        <authorList>
            <person name="Varghese N."/>
            <person name="Submissions S."/>
        </authorList>
    </citation>
    <scope>NUCLEOTIDE SEQUENCE [LARGE SCALE GENOMIC DNA]</scope>
    <source>
        <strain evidence="3 4">DSM 15360</strain>
    </source>
</reference>
<dbReference type="SUPFAM" id="SSF53187">
    <property type="entry name" value="Zn-dependent exopeptidases"/>
    <property type="match status" value="1"/>
</dbReference>
<dbReference type="InterPro" id="IPR011650">
    <property type="entry name" value="Peptidase_M20_dimer"/>
</dbReference>
<dbReference type="InterPro" id="IPR002933">
    <property type="entry name" value="Peptidase_M20"/>
</dbReference>
<proteinExistence type="predicted"/>
<organism evidence="3 4">
    <name type="scientific">Algoriphagus winogradskyi</name>
    <dbReference type="NCBI Taxonomy" id="237017"/>
    <lineage>
        <taxon>Bacteria</taxon>
        <taxon>Pseudomonadati</taxon>
        <taxon>Bacteroidota</taxon>
        <taxon>Cytophagia</taxon>
        <taxon>Cytophagales</taxon>
        <taxon>Cyclobacteriaceae</taxon>
        <taxon>Algoriphagus</taxon>
    </lineage>
</organism>
<evidence type="ECO:0000256" key="1">
    <source>
        <dbReference type="ARBA" id="ARBA00022801"/>
    </source>
</evidence>
<gene>
    <name evidence="3" type="ORF">SAMN06265367_102159</name>
</gene>
<accession>A0ABY1NPI7</accession>
<dbReference type="Pfam" id="PF07687">
    <property type="entry name" value="M20_dimer"/>
    <property type="match status" value="1"/>
</dbReference>
<dbReference type="EMBL" id="FXUA01000002">
    <property type="protein sequence ID" value="SMP12905.1"/>
    <property type="molecule type" value="Genomic_DNA"/>
</dbReference>
<evidence type="ECO:0000313" key="4">
    <source>
        <dbReference type="Proteomes" id="UP001157915"/>
    </source>
</evidence>
<dbReference type="Pfam" id="PF01546">
    <property type="entry name" value="Peptidase_M20"/>
    <property type="match status" value="1"/>
</dbReference>
<evidence type="ECO:0000313" key="3">
    <source>
        <dbReference type="EMBL" id="SMP12905.1"/>
    </source>
</evidence>
<dbReference type="Gene3D" id="3.40.630.10">
    <property type="entry name" value="Zn peptidases"/>
    <property type="match status" value="1"/>
</dbReference>
<evidence type="ECO:0000259" key="2">
    <source>
        <dbReference type="Pfam" id="PF07687"/>
    </source>
</evidence>
<dbReference type="InterPro" id="IPR036264">
    <property type="entry name" value="Bact_exopeptidase_dim_dom"/>
</dbReference>
<dbReference type="CDD" id="cd03886">
    <property type="entry name" value="M20_Acy1"/>
    <property type="match status" value="1"/>
</dbReference>
<dbReference type="PIRSF" id="PIRSF005962">
    <property type="entry name" value="Pept_M20D_amidohydro"/>
    <property type="match status" value="1"/>
</dbReference>
<keyword evidence="1" id="KW-0378">Hydrolase</keyword>
<dbReference type="Proteomes" id="UP001157915">
    <property type="component" value="Unassembled WGS sequence"/>
</dbReference>
<sequence length="396" mass="43129">MLKDKIKSLAKAYKEEVIANRRHLHANPELSFQEFNTANFVKEKLQEIGITTIESKADTGWAALIEGKNPSKRVIALRADMDALPIIEANDVSYKSKNPGVMHACGHDAHTASLLGAAKILNEVKDDFEGTIKLIFQPGEEVAPGGASLMIADKVLENPRPNGIIGQHVMPFIEVGKVGFRPGIYMASADEIYVTVKGKGGHAAMPETLIDPVLIASHMIVALQQVVSRAASPKIPSVLSFGRVEALGATNVIPNEVKIQGTFRTLDEEWRAKAHTKMLSIAHGIVEGMGGEVDFEIKKGYPFLKNDPELTHRSHQAAIAYLGEENVLDLDIWMAAEDFAFYSQEVEGCFYRLGTRNESKGITSGVHTPTFDIDEDALEIGAGLMAFLAVSELEKA</sequence>
<feature type="domain" description="Peptidase M20 dimerisation" evidence="2">
    <location>
        <begin position="193"/>
        <end position="278"/>
    </location>
</feature>
<comment type="caution">
    <text evidence="3">The sequence shown here is derived from an EMBL/GenBank/DDBJ whole genome shotgun (WGS) entry which is preliminary data.</text>
</comment>
<name>A0ABY1NPI7_9BACT</name>
<dbReference type="PANTHER" id="PTHR11014">
    <property type="entry name" value="PEPTIDASE M20 FAMILY MEMBER"/>
    <property type="match status" value="1"/>
</dbReference>
<dbReference type="NCBIfam" id="TIGR01891">
    <property type="entry name" value="amidohydrolases"/>
    <property type="match status" value="1"/>
</dbReference>
<dbReference type="SUPFAM" id="SSF55031">
    <property type="entry name" value="Bacterial exopeptidase dimerisation domain"/>
    <property type="match status" value="1"/>
</dbReference>
<dbReference type="InterPro" id="IPR017439">
    <property type="entry name" value="Amidohydrolase"/>
</dbReference>
<keyword evidence="4" id="KW-1185">Reference proteome</keyword>
<dbReference type="PANTHER" id="PTHR11014:SF63">
    <property type="entry name" value="METALLOPEPTIDASE, PUTATIVE (AFU_ORTHOLOGUE AFUA_6G09600)-RELATED"/>
    <property type="match status" value="1"/>
</dbReference>
<protein>
    <submittedName>
        <fullName evidence="3">Amidohydrolase</fullName>
    </submittedName>
</protein>
<dbReference type="RefSeq" id="WP_283411965.1">
    <property type="nucleotide sequence ID" value="NZ_FXUA01000002.1"/>
</dbReference>
<dbReference type="Gene3D" id="3.30.70.360">
    <property type="match status" value="1"/>
</dbReference>